<name>A0AAV4LPS8_BABCB</name>
<dbReference type="RefSeq" id="XP_067714341.1">
    <property type="nucleotide sequence ID" value="XM_067858240.1"/>
</dbReference>
<reference evidence="1 2" key="1">
    <citation type="submission" date="2021-06" db="EMBL/GenBank/DDBJ databases">
        <title>Genome sequence of Babesia caballi.</title>
        <authorList>
            <person name="Yamagishi J."/>
            <person name="Kidaka T."/>
            <person name="Ochi A."/>
        </authorList>
    </citation>
    <scope>NUCLEOTIDE SEQUENCE [LARGE SCALE GENOMIC DNA]</scope>
    <source>
        <strain evidence="1">USDA-D6B2</strain>
    </source>
</reference>
<evidence type="ECO:0000313" key="1">
    <source>
        <dbReference type="EMBL" id="GIX62272.1"/>
    </source>
</evidence>
<keyword evidence="2" id="KW-1185">Reference proteome</keyword>
<protein>
    <submittedName>
        <fullName evidence="1">Uncharacterized protein</fullName>
    </submittedName>
</protein>
<comment type="caution">
    <text evidence="1">The sequence shown here is derived from an EMBL/GenBank/DDBJ whole genome shotgun (WGS) entry which is preliminary data.</text>
</comment>
<evidence type="ECO:0000313" key="2">
    <source>
        <dbReference type="Proteomes" id="UP001497744"/>
    </source>
</evidence>
<accession>A0AAV4LPS8</accession>
<dbReference type="Proteomes" id="UP001497744">
    <property type="component" value="Unassembled WGS sequence"/>
</dbReference>
<proteinExistence type="predicted"/>
<sequence length="310" mass="33590">MAANLSALLLDWAERGSECLSQRSAPLREQLPPDHYAKLCTSFLCLGRVLGGLPPVGGAAFPEGAPELYGAFARLVEVVLDACLCEAESRRSPSPAQRGGPSFEKVHEAYIACSLTVLDALVRHRYPVDAAAAAYSKLLGELDFNRIENAEVLVRTFSLLVAEKIPGDVGKATVRRLLDEIGARDLYDLPAELLCEVVRGCSVSSTQHVAALDAVCDAFLERSHQLPDLQTVVDLLASFRVLSYHNAAVLEMLVRHVHNNAESATAAQVSSVLESCVRFGLCLRLHVVLQGALQFNHPTLDELAREKPCP</sequence>
<dbReference type="EMBL" id="BPLF01000001">
    <property type="protein sequence ID" value="GIX62272.1"/>
    <property type="molecule type" value="Genomic_DNA"/>
</dbReference>
<organism evidence="1 2">
    <name type="scientific">Babesia caballi</name>
    <dbReference type="NCBI Taxonomy" id="5871"/>
    <lineage>
        <taxon>Eukaryota</taxon>
        <taxon>Sar</taxon>
        <taxon>Alveolata</taxon>
        <taxon>Apicomplexa</taxon>
        <taxon>Aconoidasida</taxon>
        <taxon>Piroplasmida</taxon>
        <taxon>Babesiidae</taxon>
        <taxon>Babesia</taxon>
    </lineage>
</organism>
<dbReference type="AlphaFoldDB" id="A0AAV4LPS8"/>
<dbReference type="GeneID" id="94193753"/>
<gene>
    <name evidence="1" type="ORF">BcabD6B2_17070</name>
</gene>